<gene>
    <name evidence="3" type="ORF">TRIADDRAFT_63893</name>
</gene>
<dbReference type="OrthoDB" id="436519at2759"/>
<dbReference type="Pfam" id="PF00226">
    <property type="entry name" value="DnaJ"/>
    <property type="match status" value="1"/>
</dbReference>
<dbReference type="SMART" id="SM00271">
    <property type="entry name" value="DnaJ"/>
    <property type="match status" value="1"/>
</dbReference>
<dbReference type="STRING" id="10228.B3RW10"/>
<dbReference type="PhylomeDB" id="B3RW10"/>
<dbReference type="KEGG" id="tad:TRIADDRAFT_63893"/>
<dbReference type="GO" id="GO:0005737">
    <property type="term" value="C:cytoplasm"/>
    <property type="evidence" value="ECO:0000318"/>
    <property type="project" value="GO_Central"/>
</dbReference>
<dbReference type="SUPFAM" id="SSF46565">
    <property type="entry name" value="Chaperone J-domain"/>
    <property type="match status" value="1"/>
</dbReference>
<dbReference type="PANTHER" id="PTHR44500:SF1">
    <property type="entry name" value="DNAJ HOMOLOG SUBFAMILY C MEMBER 12"/>
    <property type="match status" value="1"/>
</dbReference>
<name>B3RW10_TRIAD</name>
<dbReference type="GeneID" id="6752836"/>
<dbReference type="FunCoup" id="B3RW10">
    <property type="interactions" value="254"/>
</dbReference>
<keyword evidence="1" id="KW-0143">Chaperone</keyword>
<protein>
    <recommendedName>
        <fullName evidence="2">J domain-containing protein</fullName>
    </recommendedName>
</protein>
<dbReference type="CDD" id="cd06257">
    <property type="entry name" value="DnaJ"/>
    <property type="match status" value="1"/>
</dbReference>
<accession>B3RW10</accession>
<dbReference type="InterPro" id="IPR001623">
    <property type="entry name" value="DnaJ_domain"/>
</dbReference>
<dbReference type="OMA" id="LLCEYKV"/>
<organism evidence="3 4">
    <name type="scientific">Trichoplax adhaerens</name>
    <name type="common">Trichoplax reptans</name>
    <dbReference type="NCBI Taxonomy" id="10228"/>
    <lineage>
        <taxon>Eukaryota</taxon>
        <taxon>Metazoa</taxon>
        <taxon>Placozoa</taxon>
        <taxon>Uniplacotomia</taxon>
        <taxon>Trichoplacea</taxon>
        <taxon>Trichoplacidae</taxon>
        <taxon>Trichoplax</taxon>
    </lineage>
</organism>
<feature type="domain" description="J" evidence="2">
    <location>
        <begin position="14"/>
        <end position="81"/>
    </location>
</feature>
<dbReference type="PANTHER" id="PTHR44500">
    <property type="entry name" value="DNAJ HOMOLOG SUBFAMILY C MEMBER 12"/>
    <property type="match status" value="1"/>
</dbReference>
<dbReference type="PROSITE" id="PS50076">
    <property type="entry name" value="DNAJ_2"/>
    <property type="match status" value="1"/>
</dbReference>
<dbReference type="EMBL" id="DS985244">
    <property type="protein sequence ID" value="EDV25590.1"/>
    <property type="molecule type" value="Genomic_DNA"/>
</dbReference>
<evidence type="ECO:0000313" key="4">
    <source>
        <dbReference type="Proteomes" id="UP000009022"/>
    </source>
</evidence>
<dbReference type="eggNOG" id="KOG0691">
    <property type="taxonomic scope" value="Eukaryota"/>
</dbReference>
<dbReference type="InterPro" id="IPR036869">
    <property type="entry name" value="J_dom_sf"/>
</dbReference>
<proteinExistence type="predicted"/>
<dbReference type="RefSeq" id="XP_002111623.1">
    <property type="nucleotide sequence ID" value="XM_002111587.1"/>
</dbReference>
<sequence length="151" mass="17685">MEKIWESTISPEDDFYKMLNCDESSSLEQINTEFRIQAKELHPDRCSVKDDEDTVKRFALLQKARNILMDPDKRKAYDLFRRNHGGMSYDQWSQNHLEQTIHWTNEKKTPMLADSDAFKNSGEMLCDSIPSFGFCINVSRTLVCTRLILQL</sequence>
<keyword evidence="4" id="KW-1185">Reference proteome</keyword>
<evidence type="ECO:0000313" key="3">
    <source>
        <dbReference type="EMBL" id="EDV25590.1"/>
    </source>
</evidence>
<dbReference type="HOGENOM" id="CLU_1733833_0_0_1"/>
<dbReference type="AlphaFoldDB" id="B3RW10"/>
<dbReference type="Gene3D" id="1.10.287.110">
    <property type="entry name" value="DnaJ domain"/>
    <property type="match status" value="1"/>
</dbReference>
<dbReference type="InterPro" id="IPR029827">
    <property type="entry name" value="JDP1-like"/>
</dbReference>
<reference evidence="3 4" key="1">
    <citation type="journal article" date="2008" name="Nature">
        <title>The Trichoplax genome and the nature of placozoans.</title>
        <authorList>
            <person name="Srivastava M."/>
            <person name="Begovic E."/>
            <person name="Chapman J."/>
            <person name="Putnam N.H."/>
            <person name="Hellsten U."/>
            <person name="Kawashima T."/>
            <person name="Kuo A."/>
            <person name="Mitros T."/>
            <person name="Salamov A."/>
            <person name="Carpenter M.L."/>
            <person name="Signorovitch A.Y."/>
            <person name="Moreno M.A."/>
            <person name="Kamm K."/>
            <person name="Grimwood J."/>
            <person name="Schmutz J."/>
            <person name="Shapiro H."/>
            <person name="Grigoriev I.V."/>
            <person name="Buss L.W."/>
            <person name="Schierwater B."/>
            <person name="Dellaporta S.L."/>
            <person name="Rokhsar D.S."/>
        </authorList>
    </citation>
    <scope>NUCLEOTIDE SEQUENCE [LARGE SCALE GENOMIC DNA]</scope>
    <source>
        <strain evidence="3 4">Grell-BS-1999</strain>
    </source>
</reference>
<evidence type="ECO:0000259" key="2">
    <source>
        <dbReference type="PROSITE" id="PS50076"/>
    </source>
</evidence>
<dbReference type="Proteomes" id="UP000009022">
    <property type="component" value="Unassembled WGS sequence"/>
</dbReference>
<dbReference type="InParanoid" id="B3RW10"/>
<dbReference type="CTD" id="6752836"/>
<evidence type="ECO:0000256" key="1">
    <source>
        <dbReference type="ARBA" id="ARBA00023186"/>
    </source>
</evidence>